<dbReference type="PANTHER" id="PTHR44013">
    <property type="entry name" value="ZINC-TYPE ALCOHOL DEHYDROGENASE-LIKE PROTEIN C16A3.02C"/>
    <property type="match status" value="1"/>
</dbReference>
<dbReference type="Gene3D" id="3.90.180.10">
    <property type="entry name" value="Medium-chain alcohol dehydrogenases, catalytic domain"/>
    <property type="match status" value="1"/>
</dbReference>
<dbReference type="EMBL" id="CCBB010000001">
    <property type="protein sequence ID" value="CDO07016.1"/>
    <property type="molecule type" value="Genomic_DNA"/>
</dbReference>
<dbReference type="InterPro" id="IPR013154">
    <property type="entry name" value="ADH-like_N"/>
</dbReference>
<dbReference type="eggNOG" id="COG0604">
    <property type="taxonomic scope" value="Bacteria"/>
</dbReference>
<sequence length="335" mass="34885">MAQRTWAAGAPLELLELPTPEPRRHEVRVRVQAIGVNPVDWKMRSHGPLRWAARLLGPRPPVIVGVDFAGVVDAVGPAVTDLAVGDRVAGGTNFARGQRGSYADTVLVRRDQVCRVPDSVDITAAAALPIPGVTAWMSVIDLGRIRRVPMAERRVLVLGASGGVGQLVVQIAKRENALVCGVCSSANVDRVAGLGADVVIDYTGGDALAQARAHGPFSVVVDCAGGYSARRCRALLAPGGRHVMVAGDDAAALAARVLAPRRSKGILGRPTGARLAPLLDAVAAGSLRVTIAQAFPLADAEEAHRLSRTGRMTGKLLLIPDAAPAPGFERQLGGD</sequence>
<gene>
    <name evidence="2" type="ORF">BN977_01814</name>
</gene>
<dbReference type="STRING" id="258533.BN977_01814"/>
<evidence type="ECO:0000313" key="2">
    <source>
        <dbReference type="EMBL" id="CDO07016.1"/>
    </source>
</evidence>
<keyword evidence="3" id="KW-1185">Reference proteome</keyword>
<protein>
    <submittedName>
        <fullName evidence="2">Oxidoreductase</fullName>
    </submittedName>
</protein>
<dbReference type="Pfam" id="PF13602">
    <property type="entry name" value="ADH_zinc_N_2"/>
    <property type="match status" value="1"/>
</dbReference>
<dbReference type="SUPFAM" id="SSF50129">
    <property type="entry name" value="GroES-like"/>
    <property type="match status" value="1"/>
</dbReference>
<evidence type="ECO:0000259" key="1">
    <source>
        <dbReference type="SMART" id="SM00829"/>
    </source>
</evidence>
<dbReference type="Pfam" id="PF08240">
    <property type="entry name" value="ADH_N"/>
    <property type="match status" value="1"/>
</dbReference>
<dbReference type="InterPro" id="IPR036291">
    <property type="entry name" value="NAD(P)-bd_dom_sf"/>
</dbReference>
<dbReference type="InterPro" id="IPR020843">
    <property type="entry name" value="ER"/>
</dbReference>
<feature type="domain" description="Enoyl reductase (ER)" evidence="1">
    <location>
        <begin position="9"/>
        <end position="318"/>
    </location>
</feature>
<evidence type="ECO:0000313" key="3">
    <source>
        <dbReference type="Proteomes" id="UP000028870"/>
    </source>
</evidence>
<reference evidence="2" key="2">
    <citation type="submission" date="2014-03" db="EMBL/GenBank/DDBJ databases">
        <authorList>
            <person name="Urmite Genomes"/>
        </authorList>
    </citation>
    <scope>NUCLEOTIDE SEQUENCE</scope>
    <source>
        <strain evidence="2">DSM 44829</strain>
    </source>
</reference>
<dbReference type="SUPFAM" id="SSF51735">
    <property type="entry name" value="NAD(P)-binding Rossmann-fold domains"/>
    <property type="match status" value="1"/>
</dbReference>
<proteinExistence type="predicted"/>
<dbReference type="InterPro" id="IPR011032">
    <property type="entry name" value="GroES-like_sf"/>
</dbReference>
<name>W9AWQ3_MYCCO</name>
<dbReference type="PANTHER" id="PTHR44013:SF1">
    <property type="entry name" value="ZINC-TYPE ALCOHOL DEHYDROGENASE-LIKE PROTEIN C16A3.02C"/>
    <property type="match status" value="1"/>
</dbReference>
<dbReference type="RefSeq" id="WP_234709598.1">
    <property type="nucleotide sequence ID" value="NZ_CCBB010000001.1"/>
</dbReference>
<dbReference type="CDD" id="cd08267">
    <property type="entry name" value="MDR1"/>
    <property type="match status" value="1"/>
</dbReference>
<dbReference type="SMART" id="SM00829">
    <property type="entry name" value="PKS_ER"/>
    <property type="match status" value="1"/>
</dbReference>
<dbReference type="AlphaFoldDB" id="W9AWQ3"/>
<accession>W9AWQ3</accession>
<dbReference type="Proteomes" id="UP000028870">
    <property type="component" value="Unassembled WGS sequence"/>
</dbReference>
<reference evidence="2" key="1">
    <citation type="submission" date="2014-03" db="EMBL/GenBank/DDBJ databases">
        <title>Draft Genome Sequence of Mycobacterium cosmeticum DSM 44829.</title>
        <authorList>
            <person name="Croce O."/>
            <person name="Robert C."/>
            <person name="Raoult D."/>
            <person name="Drancourt M."/>
        </authorList>
    </citation>
    <scope>NUCLEOTIDE SEQUENCE [LARGE SCALE GENOMIC DNA]</scope>
    <source>
        <strain evidence="2">DSM 44829</strain>
    </source>
</reference>
<organism evidence="2 3">
    <name type="scientific">Mycolicibacterium cosmeticum</name>
    <dbReference type="NCBI Taxonomy" id="258533"/>
    <lineage>
        <taxon>Bacteria</taxon>
        <taxon>Bacillati</taxon>
        <taxon>Actinomycetota</taxon>
        <taxon>Actinomycetes</taxon>
        <taxon>Mycobacteriales</taxon>
        <taxon>Mycobacteriaceae</taxon>
        <taxon>Mycolicibacterium</taxon>
    </lineage>
</organism>
<dbReference type="GO" id="GO:0016491">
    <property type="term" value="F:oxidoreductase activity"/>
    <property type="evidence" value="ECO:0007669"/>
    <property type="project" value="InterPro"/>
</dbReference>
<dbReference type="Gene3D" id="3.40.50.720">
    <property type="entry name" value="NAD(P)-binding Rossmann-like Domain"/>
    <property type="match status" value="1"/>
</dbReference>
<dbReference type="InterPro" id="IPR052733">
    <property type="entry name" value="Chloroplast_QOR"/>
</dbReference>
<comment type="caution">
    <text evidence="2">The sequence shown here is derived from an EMBL/GenBank/DDBJ whole genome shotgun (WGS) entry which is preliminary data.</text>
</comment>